<dbReference type="AlphaFoldDB" id="A0A0V0T5Z7"/>
<gene>
    <name evidence="1" type="ORF">T05_1707</name>
</gene>
<accession>A0A0V0T5Z7</accession>
<dbReference type="EMBL" id="JYDJ01000591">
    <property type="protein sequence ID" value="KRX34309.1"/>
    <property type="molecule type" value="Genomic_DNA"/>
</dbReference>
<keyword evidence="2" id="KW-1185">Reference proteome</keyword>
<evidence type="ECO:0000313" key="2">
    <source>
        <dbReference type="Proteomes" id="UP000055048"/>
    </source>
</evidence>
<dbReference type="Proteomes" id="UP000055048">
    <property type="component" value="Unassembled WGS sequence"/>
</dbReference>
<reference evidence="1 2" key="1">
    <citation type="submission" date="2015-01" db="EMBL/GenBank/DDBJ databases">
        <title>Evolution of Trichinella species and genotypes.</title>
        <authorList>
            <person name="Korhonen P.K."/>
            <person name="Edoardo P."/>
            <person name="Giuseppe L.R."/>
            <person name="Gasser R.B."/>
        </authorList>
    </citation>
    <scope>NUCLEOTIDE SEQUENCE [LARGE SCALE GENOMIC DNA]</scope>
    <source>
        <strain evidence="1">ISS417</strain>
    </source>
</reference>
<dbReference type="OrthoDB" id="10399316at2759"/>
<comment type="caution">
    <text evidence="1">The sequence shown here is derived from an EMBL/GenBank/DDBJ whole genome shotgun (WGS) entry which is preliminary data.</text>
</comment>
<protein>
    <submittedName>
        <fullName evidence="1">Uncharacterized protein</fullName>
    </submittedName>
</protein>
<organism evidence="1 2">
    <name type="scientific">Trichinella murrelli</name>
    <dbReference type="NCBI Taxonomy" id="144512"/>
    <lineage>
        <taxon>Eukaryota</taxon>
        <taxon>Metazoa</taxon>
        <taxon>Ecdysozoa</taxon>
        <taxon>Nematoda</taxon>
        <taxon>Enoplea</taxon>
        <taxon>Dorylaimia</taxon>
        <taxon>Trichinellida</taxon>
        <taxon>Trichinellidae</taxon>
        <taxon>Trichinella</taxon>
    </lineage>
</organism>
<proteinExistence type="predicted"/>
<sequence>MKCLATLYSAFNDTQCVPRQLLSLSLNSVPICRKIVILIQPLQPNYLTQHLIFGIENFDAQQLIGLVQMMT</sequence>
<evidence type="ECO:0000313" key="1">
    <source>
        <dbReference type="EMBL" id="KRX34309.1"/>
    </source>
</evidence>
<name>A0A0V0T5Z7_9BILA</name>